<dbReference type="Proteomes" id="UP000078516">
    <property type="component" value="Unassembled WGS sequence"/>
</dbReference>
<name>A0A179ES08_ENTTH</name>
<gene>
    <name evidence="5" type="ORF">A6E74_07245</name>
    <name evidence="4" type="ORF">ETH01_25740</name>
</gene>
<dbReference type="Proteomes" id="UP000321361">
    <property type="component" value="Unassembled WGS sequence"/>
</dbReference>
<dbReference type="EMBL" id="BJUG01000024">
    <property type="protein sequence ID" value="GEK38287.1"/>
    <property type="molecule type" value="Genomic_DNA"/>
</dbReference>
<dbReference type="EMBL" id="LWMN01000012">
    <property type="protein sequence ID" value="OAQ55852.1"/>
    <property type="molecule type" value="Genomic_DNA"/>
</dbReference>
<dbReference type="GeneID" id="77486038"/>
<keyword evidence="2" id="KW-0378">Hydrolase</keyword>
<dbReference type="InterPro" id="IPR020476">
    <property type="entry name" value="Nudix_hydrolase"/>
</dbReference>
<dbReference type="RefSeq" id="WP_067483616.1">
    <property type="nucleotide sequence ID" value="NZ_BJUG01000024.1"/>
</dbReference>
<evidence type="ECO:0000313" key="4">
    <source>
        <dbReference type="EMBL" id="GEK38287.1"/>
    </source>
</evidence>
<proteinExistence type="predicted"/>
<evidence type="ECO:0000313" key="7">
    <source>
        <dbReference type="Proteomes" id="UP000321361"/>
    </source>
</evidence>
<accession>A0A179ES08</accession>
<reference evidence="5 6" key="1">
    <citation type="submission" date="2016-04" db="EMBL/GenBank/DDBJ databases">
        <title>Draft genome of an Enterococcus thailandicus strain isolated from bovine feces.</title>
        <authorList>
            <person name="Beukers A.G."/>
            <person name="Zaheer R."/>
            <person name="Goji N."/>
            <person name="Cook S.R."/>
            <person name="Amoako K."/>
            <person name="Chaves A.V."/>
            <person name="Ward M.P."/>
            <person name="Mcallister T.A."/>
        </authorList>
    </citation>
    <scope>NUCLEOTIDE SEQUENCE [LARGE SCALE GENOMIC DNA]</scope>
    <source>
        <strain evidence="5 6">F0711D 46</strain>
    </source>
</reference>
<evidence type="ECO:0000313" key="6">
    <source>
        <dbReference type="Proteomes" id="UP000078516"/>
    </source>
</evidence>
<organism evidence="5 6">
    <name type="scientific">Enterococcus thailandicus</name>
    <dbReference type="NCBI Taxonomy" id="417368"/>
    <lineage>
        <taxon>Bacteria</taxon>
        <taxon>Bacillati</taxon>
        <taxon>Bacillota</taxon>
        <taxon>Bacilli</taxon>
        <taxon>Lactobacillales</taxon>
        <taxon>Enterococcaceae</taxon>
        <taxon>Enterococcus</taxon>
    </lineage>
</organism>
<dbReference type="InterPro" id="IPR015797">
    <property type="entry name" value="NUDIX_hydrolase-like_dom_sf"/>
</dbReference>
<dbReference type="PANTHER" id="PTHR43046">
    <property type="entry name" value="GDP-MANNOSE MANNOSYL HYDROLASE"/>
    <property type="match status" value="1"/>
</dbReference>
<dbReference type="GO" id="GO:0016787">
    <property type="term" value="F:hydrolase activity"/>
    <property type="evidence" value="ECO:0007669"/>
    <property type="project" value="UniProtKB-KW"/>
</dbReference>
<evidence type="ECO:0000256" key="2">
    <source>
        <dbReference type="ARBA" id="ARBA00022801"/>
    </source>
</evidence>
<dbReference type="PANTHER" id="PTHR43046:SF14">
    <property type="entry name" value="MUTT_NUDIX FAMILY PROTEIN"/>
    <property type="match status" value="1"/>
</dbReference>
<dbReference type="SUPFAM" id="SSF55811">
    <property type="entry name" value="Nudix"/>
    <property type="match status" value="1"/>
</dbReference>
<evidence type="ECO:0000256" key="1">
    <source>
        <dbReference type="ARBA" id="ARBA00001946"/>
    </source>
</evidence>
<dbReference type="PROSITE" id="PS51462">
    <property type="entry name" value="NUDIX"/>
    <property type="match status" value="1"/>
</dbReference>
<dbReference type="InterPro" id="IPR000086">
    <property type="entry name" value="NUDIX_hydrolase_dom"/>
</dbReference>
<evidence type="ECO:0000313" key="5">
    <source>
        <dbReference type="EMBL" id="OAQ55852.1"/>
    </source>
</evidence>
<comment type="cofactor">
    <cofactor evidence="1">
        <name>Mg(2+)</name>
        <dbReference type="ChEBI" id="CHEBI:18420"/>
    </cofactor>
</comment>
<dbReference type="PRINTS" id="PR00502">
    <property type="entry name" value="NUDIXFAMILY"/>
</dbReference>
<dbReference type="OrthoDB" id="9810648at2"/>
<dbReference type="AlphaFoldDB" id="A0A179ES08"/>
<dbReference type="Pfam" id="PF00293">
    <property type="entry name" value="NUDIX"/>
    <property type="match status" value="1"/>
</dbReference>
<dbReference type="KEGG" id="eth:CK496_00130"/>
<sequence length="135" mass="15673">MKKVFSRVFIKDTAGDFLIIRDRADVWNFPGGKKEIGETTMECAIREVYEETALRISQVEEVYQADFLFEGVEWEGHFYFAHQVSGRPTLNEPNKIKGVQFISELSSVEFSPSLASLFRWLSKQDDLKTEHTIWC</sequence>
<evidence type="ECO:0000259" key="3">
    <source>
        <dbReference type="PROSITE" id="PS51462"/>
    </source>
</evidence>
<reference evidence="4 7" key="2">
    <citation type="submission" date="2019-07" db="EMBL/GenBank/DDBJ databases">
        <title>Whole genome shotgun sequence of Enterococcus thailandicus NBRC 101867.</title>
        <authorList>
            <person name="Hosoyama A."/>
            <person name="Uohara A."/>
            <person name="Ohji S."/>
            <person name="Ichikawa N."/>
        </authorList>
    </citation>
    <scope>NUCLEOTIDE SEQUENCE [LARGE SCALE GENOMIC DNA]</scope>
    <source>
        <strain evidence="4 7">NBRC 101867</strain>
    </source>
</reference>
<keyword evidence="6" id="KW-1185">Reference proteome</keyword>
<comment type="caution">
    <text evidence="5">The sequence shown here is derived from an EMBL/GenBank/DDBJ whole genome shotgun (WGS) entry which is preliminary data.</text>
</comment>
<dbReference type="Gene3D" id="3.90.79.10">
    <property type="entry name" value="Nucleoside Triphosphate Pyrophosphohydrolase"/>
    <property type="match status" value="1"/>
</dbReference>
<dbReference type="CDD" id="cd02883">
    <property type="entry name" value="NUDIX_Hydrolase"/>
    <property type="match status" value="1"/>
</dbReference>
<feature type="domain" description="Nudix hydrolase" evidence="3">
    <location>
        <begin position="1"/>
        <end position="135"/>
    </location>
</feature>
<protein>
    <submittedName>
        <fullName evidence="5">DNA mismatch repair protein MutT</fullName>
    </submittedName>
</protein>